<organism evidence="4 5">
    <name type="scientific">Plectonema radiosum NIES-515</name>
    <dbReference type="NCBI Taxonomy" id="2986073"/>
    <lineage>
        <taxon>Bacteria</taxon>
        <taxon>Bacillati</taxon>
        <taxon>Cyanobacteriota</taxon>
        <taxon>Cyanophyceae</taxon>
        <taxon>Oscillatoriophycideae</taxon>
        <taxon>Oscillatoriales</taxon>
        <taxon>Microcoleaceae</taxon>
        <taxon>Plectonema</taxon>
    </lineage>
</organism>
<feature type="domain" description="GUN4-like" evidence="2">
    <location>
        <begin position="250"/>
        <end position="377"/>
    </location>
</feature>
<name>A0ABT3B006_9CYAN</name>
<feature type="compositionally biased region" description="Basic and acidic residues" evidence="1">
    <location>
        <begin position="231"/>
        <end position="250"/>
    </location>
</feature>
<comment type="caution">
    <text evidence="4">The sequence shown here is derived from an EMBL/GenBank/DDBJ whole genome shotgun (WGS) entry which is preliminary data.</text>
</comment>
<feature type="compositionally biased region" description="Polar residues" evidence="1">
    <location>
        <begin position="197"/>
        <end position="208"/>
    </location>
</feature>
<dbReference type="RefSeq" id="WP_263746272.1">
    <property type="nucleotide sequence ID" value="NZ_JAOWRF010000212.1"/>
</dbReference>
<evidence type="ECO:0000259" key="3">
    <source>
        <dbReference type="Pfam" id="PF12770"/>
    </source>
</evidence>
<dbReference type="Gene3D" id="1.10.10.1770">
    <property type="entry name" value="Gun4-like"/>
    <property type="match status" value="1"/>
</dbReference>
<feature type="domain" description="CHAT" evidence="3">
    <location>
        <begin position="27"/>
        <end position="163"/>
    </location>
</feature>
<dbReference type="InterPro" id="IPR008629">
    <property type="entry name" value="GUN4-like"/>
</dbReference>
<sequence>MSVEIPVKKILVLSANPKGTKPLCLSEEIREIKEGLQLAKKRDSFQIESAEAVRDRDIHRSILNYEPQIIHFSGHGAGEEGLIFEDNTGQQKLVDAAALAGLFELFASDVECVLLNACYSEIQAKAIAQHINYVIGMSQEIGDKAAIKFAVGFYDALGAGRSVEFAYKLGCQVIRMAGIQEHLTPKLLRKEDLHGESINTTPTLTSPPQDARKASVVSPSPTLTPTPPVTKQEEAERLQREKQKADDLPSEKGIDYTKLRDLLAAGNWKDADQETLAVMLKATGRETEGYLDPESIVNFPCTDLRTIDQLWVKYSKGLFGFSVQKRIYESVGFYYEKFGDRVGWRKLRLFFNKEWLTYSELTFSLNAPHGHLPAGGFAGGGRDLTKTLRWLDICLSYCLMVE</sequence>
<proteinExistence type="predicted"/>
<dbReference type="CDD" id="cd16383">
    <property type="entry name" value="GUN4"/>
    <property type="match status" value="1"/>
</dbReference>
<dbReference type="PANTHER" id="PTHR34800">
    <property type="entry name" value="TETRAPYRROLE-BINDING PROTEIN, CHLOROPLASTIC"/>
    <property type="match status" value="1"/>
</dbReference>
<dbReference type="Gene3D" id="1.25.40.620">
    <property type="match status" value="1"/>
</dbReference>
<keyword evidence="5" id="KW-1185">Reference proteome</keyword>
<accession>A0ABT3B006</accession>
<evidence type="ECO:0000313" key="4">
    <source>
        <dbReference type="EMBL" id="MCV3214697.1"/>
    </source>
</evidence>
<dbReference type="Proteomes" id="UP001526143">
    <property type="component" value="Unassembled WGS sequence"/>
</dbReference>
<evidence type="ECO:0000313" key="5">
    <source>
        <dbReference type="Proteomes" id="UP001526143"/>
    </source>
</evidence>
<dbReference type="SUPFAM" id="SSF140869">
    <property type="entry name" value="GUN4-like"/>
    <property type="match status" value="1"/>
</dbReference>
<protein>
    <submittedName>
        <fullName evidence="4">GUN4 domain-containing protein</fullName>
    </submittedName>
</protein>
<gene>
    <name evidence="4" type="ORF">OGM63_14430</name>
</gene>
<dbReference type="InterPro" id="IPR024983">
    <property type="entry name" value="CHAT_dom"/>
</dbReference>
<dbReference type="PANTHER" id="PTHR34800:SF1">
    <property type="entry name" value="TETRAPYRROLE-BINDING PROTEIN, CHLOROPLASTIC"/>
    <property type="match status" value="1"/>
</dbReference>
<dbReference type="EMBL" id="JAOWRF010000212">
    <property type="protein sequence ID" value="MCV3214697.1"/>
    <property type="molecule type" value="Genomic_DNA"/>
</dbReference>
<evidence type="ECO:0000259" key="2">
    <source>
        <dbReference type="Pfam" id="PF05419"/>
    </source>
</evidence>
<dbReference type="Pfam" id="PF05419">
    <property type="entry name" value="GUN4"/>
    <property type="match status" value="1"/>
</dbReference>
<reference evidence="4 5" key="1">
    <citation type="submission" date="2022-10" db="EMBL/GenBank/DDBJ databases">
        <title>Identification of biosynthetic pathway for the production of the potent trypsin inhibitor radiosumin.</title>
        <authorList>
            <person name="Fewer D.P."/>
            <person name="Delbaje E."/>
            <person name="Ouyang X."/>
            <person name="Agostino P.D."/>
            <person name="Wahlsten M."/>
            <person name="Jokela J."/>
            <person name="Permi P."/>
            <person name="Haapaniemi E."/>
            <person name="Koistinen H."/>
        </authorList>
    </citation>
    <scope>NUCLEOTIDE SEQUENCE [LARGE SCALE GENOMIC DNA]</scope>
    <source>
        <strain evidence="4 5">NIES-515</strain>
    </source>
</reference>
<dbReference type="Pfam" id="PF12770">
    <property type="entry name" value="CHAT"/>
    <property type="match status" value="1"/>
</dbReference>
<feature type="region of interest" description="Disordered" evidence="1">
    <location>
        <begin position="197"/>
        <end position="250"/>
    </location>
</feature>
<evidence type="ECO:0000256" key="1">
    <source>
        <dbReference type="SAM" id="MobiDB-lite"/>
    </source>
</evidence>
<dbReference type="InterPro" id="IPR037215">
    <property type="entry name" value="GUN4-like_sf"/>
</dbReference>